<dbReference type="RefSeq" id="WP_129735299.1">
    <property type="nucleotide sequence ID" value="NZ_PRLM01000006.1"/>
</dbReference>
<dbReference type="Proteomes" id="UP001191019">
    <property type="component" value="Unassembled WGS sequence"/>
</dbReference>
<sequence>MLTSSGTTITGEGTIFHSRENRIGDLDQKEFDKVVDELKDTILNTMDNRIIKESYSVVDDGKNIVFKSIQLIE</sequence>
<dbReference type="EMBL" id="PRLM01000006">
    <property type="protein sequence ID" value="RYC74482.1"/>
    <property type="molecule type" value="Genomic_DNA"/>
</dbReference>
<name>A0ABY0FL54_9BACT</name>
<protein>
    <submittedName>
        <fullName evidence="1">Uncharacterized protein</fullName>
    </submittedName>
</protein>
<evidence type="ECO:0000313" key="2">
    <source>
        <dbReference type="Proteomes" id="UP001191019"/>
    </source>
</evidence>
<reference evidence="1 2" key="2">
    <citation type="journal article" date="2020" name="Cell Rep.">
        <title>Acquisition and Adaptation of Ultra-small Parasitic Reduced Genome Bacteria to Mammalian Hosts.</title>
        <authorList>
            <person name="McLean J.S."/>
            <person name="Bor B."/>
            <person name="Kerns K.A."/>
            <person name="Liu Q."/>
            <person name="To T.T."/>
            <person name="Solden L."/>
            <person name="Hendrickson E.L."/>
            <person name="Wrighton K."/>
            <person name="Shi W."/>
            <person name="He X."/>
        </authorList>
    </citation>
    <scope>NUCLEOTIDE SEQUENCE [LARGE SCALE GENOMIC DNA]</scope>
    <source>
        <strain evidence="1 2">TM7_G3_2_Rum_HOT_351B</strain>
    </source>
</reference>
<keyword evidence="2" id="KW-1185">Reference proteome</keyword>
<accession>A0ABY0FL54</accession>
<gene>
    <name evidence="1" type="ORF">G3RUM_00637</name>
</gene>
<proteinExistence type="predicted"/>
<evidence type="ECO:0000313" key="1">
    <source>
        <dbReference type="EMBL" id="RYC74482.1"/>
    </source>
</evidence>
<organism evidence="1 2">
    <name type="scientific">Candidatus Nanosyncoccus alces</name>
    <dbReference type="NCBI Taxonomy" id="2171997"/>
    <lineage>
        <taxon>Bacteria</taxon>
        <taxon>Candidatus Saccharimonadota</taxon>
        <taxon>Candidatus Nanosyncoccalia</taxon>
        <taxon>Candidatus Nanosyncoccales</taxon>
        <taxon>Candidatus Nanosyncoccaceae</taxon>
        <taxon>Candidatus Nanosyncoccus</taxon>
    </lineage>
</organism>
<comment type="caution">
    <text evidence="1">The sequence shown here is derived from an EMBL/GenBank/DDBJ whole genome shotgun (WGS) entry which is preliminary data.</text>
</comment>
<reference evidence="1 2" key="1">
    <citation type="journal article" date="2018" name="bioRxiv">
        <title>Evidence of independent acquisition and adaption of ultra-small bacteria to human hosts across the highly diverse yet reduced genomes of the phylum Saccharibacteria.</title>
        <authorList>
            <person name="McLean J.S."/>
            <person name="Bor B."/>
            <person name="To T.T."/>
            <person name="Liu Q."/>
            <person name="Kearns K.A."/>
            <person name="Solden L.M."/>
            <person name="Wrighton K.C."/>
            <person name="He X."/>
            <person name="Shi W."/>
        </authorList>
    </citation>
    <scope>NUCLEOTIDE SEQUENCE [LARGE SCALE GENOMIC DNA]</scope>
    <source>
        <strain evidence="1 2">TM7_G3_2_Rum_HOT_351B</strain>
    </source>
</reference>